<dbReference type="GO" id="GO:0016787">
    <property type="term" value="F:hydrolase activity"/>
    <property type="evidence" value="ECO:0007669"/>
    <property type="project" value="UniProtKB-KW"/>
</dbReference>
<dbReference type="Pfam" id="PF03061">
    <property type="entry name" value="4HBT"/>
    <property type="match status" value="1"/>
</dbReference>
<comment type="catalytic activity">
    <reaction evidence="14">
        <text>(9Z)-octadecenoyl-CoA + H2O = (9Z)-octadecenoate + CoA + H(+)</text>
        <dbReference type="Rhea" id="RHEA:40139"/>
        <dbReference type="ChEBI" id="CHEBI:15377"/>
        <dbReference type="ChEBI" id="CHEBI:15378"/>
        <dbReference type="ChEBI" id="CHEBI:30823"/>
        <dbReference type="ChEBI" id="CHEBI:57287"/>
        <dbReference type="ChEBI" id="CHEBI:57387"/>
    </reaction>
    <physiologicalReaction direction="left-to-right" evidence="14">
        <dbReference type="Rhea" id="RHEA:40140"/>
    </physiologicalReaction>
</comment>
<comment type="catalytic activity">
    <reaction evidence="21">
        <text>decanoyl-CoA + H2O = decanoate + CoA + H(+)</text>
        <dbReference type="Rhea" id="RHEA:40059"/>
        <dbReference type="ChEBI" id="CHEBI:15377"/>
        <dbReference type="ChEBI" id="CHEBI:15378"/>
        <dbReference type="ChEBI" id="CHEBI:27689"/>
        <dbReference type="ChEBI" id="CHEBI:57287"/>
        <dbReference type="ChEBI" id="CHEBI:61430"/>
    </reaction>
    <physiologicalReaction direction="left-to-right" evidence="21">
        <dbReference type="Rhea" id="RHEA:40060"/>
    </physiologicalReaction>
</comment>
<comment type="catalytic activity">
    <reaction evidence="13">
        <text>(5Z,8Z,11Z,14Z)-eicosatetraenoyl-CoA + H2O = (5Z,8Z,11Z,14Z)-eicosatetraenoate + CoA + H(+)</text>
        <dbReference type="Rhea" id="RHEA:40151"/>
        <dbReference type="ChEBI" id="CHEBI:15377"/>
        <dbReference type="ChEBI" id="CHEBI:15378"/>
        <dbReference type="ChEBI" id="CHEBI:32395"/>
        <dbReference type="ChEBI" id="CHEBI:57287"/>
        <dbReference type="ChEBI" id="CHEBI:57368"/>
    </reaction>
    <physiologicalReaction direction="left-to-right" evidence="13">
        <dbReference type="Rhea" id="RHEA:40152"/>
    </physiologicalReaction>
</comment>
<sequence>MMNKTIAIQDTYGERFQHCWGCGPKNENGLHLKSYPNEDGSEVIAEIVPDKAYTGGVPQNLFGGMIAMIFDCHGTATAAYFKHKDKGLELTADTVIGRFITARLEIDFKKPTPMGEVVKVVAKASEIGERKVIVEMQMFAKDELRAKARMVAVAIKDNM</sequence>
<evidence type="ECO:0000256" key="15">
    <source>
        <dbReference type="ARBA" id="ARBA00038456"/>
    </source>
</evidence>
<keyword evidence="26" id="KW-1185">Reference proteome</keyword>
<evidence type="ECO:0000256" key="16">
    <source>
        <dbReference type="ARBA" id="ARBA00038848"/>
    </source>
</evidence>
<comment type="similarity">
    <text evidence="15">Belongs to the THEM4/THEM5 thioesterase family.</text>
</comment>
<evidence type="ECO:0000256" key="11">
    <source>
        <dbReference type="ARBA" id="ARBA00023136"/>
    </source>
</evidence>
<evidence type="ECO:0000256" key="2">
    <source>
        <dbReference type="ARBA" id="ARBA00004496"/>
    </source>
</evidence>
<keyword evidence="5" id="KW-0963">Cytoplasm</keyword>
<dbReference type="PATRIC" id="fig|33036.3.peg.365"/>
<evidence type="ECO:0000313" key="25">
    <source>
        <dbReference type="EMBL" id="KWZ79023.1"/>
    </source>
</evidence>
<evidence type="ECO:0000256" key="23">
    <source>
        <dbReference type="ARBA" id="ARBA00048180"/>
    </source>
</evidence>
<evidence type="ECO:0000256" key="12">
    <source>
        <dbReference type="ARBA" id="ARBA00023273"/>
    </source>
</evidence>
<dbReference type="GO" id="GO:0016020">
    <property type="term" value="C:membrane"/>
    <property type="evidence" value="ECO:0007669"/>
    <property type="project" value="UniProtKB-SubCell"/>
</dbReference>
<keyword evidence="11" id="KW-0472">Membrane</keyword>
<dbReference type="GO" id="GO:0006631">
    <property type="term" value="P:fatty acid metabolic process"/>
    <property type="evidence" value="ECO:0007669"/>
    <property type="project" value="UniProtKB-KW"/>
</dbReference>
<keyword evidence="12" id="KW-0966">Cell projection</keyword>
<dbReference type="PANTHER" id="PTHR12418">
    <property type="entry name" value="ACYL-COENZYME A THIOESTERASE THEM4"/>
    <property type="match status" value="1"/>
</dbReference>
<dbReference type="STRING" id="33036.HMPREF3200_00364"/>
<dbReference type="Gene3D" id="3.10.129.10">
    <property type="entry name" value="Hotdog Thioesterase"/>
    <property type="match status" value="1"/>
</dbReference>
<evidence type="ECO:0000259" key="24">
    <source>
        <dbReference type="Pfam" id="PF03061"/>
    </source>
</evidence>
<organism evidence="25 26">
    <name type="scientific">Anaerococcus tetradius</name>
    <dbReference type="NCBI Taxonomy" id="33036"/>
    <lineage>
        <taxon>Bacteria</taxon>
        <taxon>Bacillati</taxon>
        <taxon>Bacillota</taxon>
        <taxon>Tissierellia</taxon>
        <taxon>Tissierellales</taxon>
        <taxon>Peptoniphilaceae</taxon>
        <taxon>Anaerococcus</taxon>
    </lineage>
</organism>
<feature type="domain" description="Thioesterase" evidence="24">
    <location>
        <begin position="60"/>
        <end position="144"/>
    </location>
</feature>
<keyword evidence="7" id="KW-0378">Hydrolase</keyword>
<dbReference type="SUPFAM" id="SSF54637">
    <property type="entry name" value="Thioesterase/thiol ester dehydrase-isomerase"/>
    <property type="match status" value="1"/>
</dbReference>
<dbReference type="GO" id="GO:0005737">
    <property type="term" value="C:cytoplasm"/>
    <property type="evidence" value="ECO:0007669"/>
    <property type="project" value="UniProtKB-SubCell"/>
</dbReference>
<keyword evidence="8" id="KW-0276">Fatty acid metabolism</keyword>
<dbReference type="AlphaFoldDB" id="A0A133KHC4"/>
<evidence type="ECO:0000256" key="5">
    <source>
        <dbReference type="ARBA" id="ARBA00022490"/>
    </source>
</evidence>
<evidence type="ECO:0000256" key="4">
    <source>
        <dbReference type="ARBA" id="ARBA00022475"/>
    </source>
</evidence>
<evidence type="ECO:0000256" key="6">
    <source>
        <dbReference type="ARBA" id="ARBA00022703"/>
    </source>
</evidence>
<dbReference type="EC" id="3.1.2.2" evidence="16"/>
<evidence type="ECO:0000256" key="19">
    <source>
        <dbReference type="ARBA" id="ARBA00047588"/>
    </source>
</evidence>
<dbReference type="InterPro" id="IPR052365">
    <property type="entry name" value="THEM4/THEM5_acyl-CoA_thioest"/>
</dbReference>
<keyword evidence="10" id="KW-0443">Lipid metabolism</keyword>
<evidence type="ECO:0000256" key="22">
    <source>
        <dbReference type="ARBA" id="ARBA00048074"/>
    </source>
</evidence>
<gene>
    <name evidence="25" type="ORF">HMPREF3200_00364</name>
</gene>
<proteinExistence type="inferred from homology"/>
<comment type="catalytic activity">
    <reaction evidence="20">
        <text>hexadecanoyl-CoA + H2O = hexadecanoate + CoA + H(+)</text>
        <dbReference type="Rhea" id="RHEA:16645"/>
        <dbReference type="ChEBI" id="CHEBI:7896"/>
        <dbReference type="ChEBI" id="CHEBI:15377"/>
        <dbReference type="ChEBI" id="CHEBI:15378"/>
        <dbReference type="ChEBI" id="CHEBI:57287"/>
        <dbReference type="ChEBI" id="CHEBI:57379"/>
        <dbReference type="EC" id="3.1.2.2"/>
    </reaction>
    <physiologicalReaction direction="left-to-right" evidence="20">
        <dbReference type="Rhea" id="RHEA:16646"/>
    </physiologicalReaction>
</comment>
<evidence type="ECO:0000256" key="8">
    <source>
        <dbReference type="ARBA" id="ARBA00022832"/>
    </source>
</evidence>
<comment type="subcellular location">
    <subcellularLocation>
        <location evidence="3">Cell projection</location>
        <location evidence="3">Ruffle membrane</location>
    </subcellularLocation>
    <subcellularLocation>
        <location evidence="2">Cytoplasm</location>
    </subcellularLocation>
    <subcellularLocation>
        <location evidence="1">Membrane</location>
        <topology evidence="1">Peripheral membrane protein</topology>
    </subcellularLocation>
</comment>
<evidence type="ECO:0000256" key="3">
    <source>
        <dbReference type="ARBA" id="ARBA00004632"/>
    </source>
</evidence>
<reference evidence="26" key="1">
    <citation type="submission" date="2016-01" db="EMBL/GenBank/DDBJ databases">
        <authorList>
            <person name="Mitreva M."/>
            <person name="Pepin K.H."/>
            <person name="Mihindukulasuriya K.A."/>
            <person name="Fulton R."/>
            <person name="Fronick C."/>
            <person name="O'Laughlin M."/>
            <person name="Miner T."/>
            <person name="Herter B."/>
            <person name="Rosa B.A."/>
            <person name="Cordes M."/>
            <person name="Tomlinson C."/>
            <person name="Wollam A."/>
            <person name="Palsikar V.B."/>
            <person name="Mardis E.R."/>
            <person name="Wilson R.K."/>
        </authorList>
    </citation>
    <scope>NUCLEOTIDE SEQUENCE [LARGE SCALE GENOMIC DNA]</scope>
    <source>
        <strain evidence="26">MJR8151</strain>
    </source>
</reference>
<dbReference type="InterPro" id="IPR006683">
    <property type="entry name" value="Thioestr_dom"/>
</dbReference>
<evidence type="ECO:0000313" key="26">
    <source>
        <dbReference type="Proteomes" id="UP000070383"/>
    </source>
</evidence>
<comment type="catalytic activity">
    <reaction evidence="22">
        <text>dodecanoyl-CoA + H2O = dodecanoate + CoA + H(+)</text>
        <dbReference type="Rhea" id="RHEA:30135"/>
        <dbReference type="ChEBI" id="CHEBI:15377"/>
        <dbReference type="ChEBI" id="CHEBI:15378"/>
        <dbReference type="ChEBI" id="CHEBI:18262"/>
        <dbReference type="ChEBI" id="CHEBI:57287"/>
        <dbReference type="ChEBI" id="CHEBI:57375"/>
    </reaction>
    <physiologicalReaction direction="left-to-right" evidence="22">
        <dbReference type="Rhea" id="RHEA:30136"/>
    </physiologicalReaction>
</comment>
<evidence type="ECO:0000256" key="17">
    <source>
        <dbReference type="ARBA" id="ARBA00040123"/>
    </source>
</evidence>
<evidence type="ECO:0000256" key="14">
    <source>
        <dbReference type="ARBA" id="ARBA00037002"/>
    </source>
</evidence>
<keyword evidence="4" id="KW-1003">Cell membrane</keyword>
<dbReference type="InterPro" id="IPR029069">
    <property type="entry name" value="HotDog_dom_sf"/>
</dbReference>
<keyword evidence="6" id="KW-0053">Apoptosis</keyword>
<evidence type="ECO:0000256" key="18">
    <source>
        <dbReference type="ARBA" id="ARBA00043210"/>
    </source>
</evidence>
<dbReference type="PANTHER" id="PTHR12418:SF19">
    <property type="entry name" value="ACYL-COENZYME A THIOESTERASE THEM4"/>
    <property type="match status" value="1"/>
</dbReference>
<evidence type="ECO:0000256" key="10">
    <source>
        <dbReference type="ARBA" id="ARBA00023098"/>
    </source>
</evidence>
<evidence type="ECO:0000256" key="21">
    <source>
        <dbReference type="ARBA" id="ARBA00047969"/>
    </source>
</evidence>
<dbReference type="EMBL" id="LRPM01000008">
    <property type="protein sequence ID" value="KWZ79023.1"/>
    <property type="molecule type" value="Genomic_DNA"/>
</dbReference>
<protein>
    <recommendedName>
        <fullName evidence="17">Acyl-coenzyme A thioesterase THEM4</fullName>
        <ecNumber evidence="16">3.1.2.2</ecNumber>
    </recommendedName>
    <alternativeName>
        <fullName evidence="18">Thioesterase superfamily member 4</fullName>
    </alternativeName>
</protein>
<evidence type="ECO:0000256" key="13">
    <source>
        <dbReference type="ARBA" id="ARBA00035852"/>
    </source>
</evidence>
<comment type="catalytic activity">
    <reaction evidence="19">
        <text>octanoyl-CoA + H2O = octanoate + CoA + H(+)</text>
        <dbReference type="Rhea" id="RHEA:30143"/>
        <dbReference type="ChEBI" id="CHEBI:15377"/>
        <dbReference type="ChEBI" id="CHEBI:15378"/>
        <dbReference type="ChEBI" id="CHEBI:25646"/>
        <dbReference type="ChEBI" id="CHEBI:57287"/>
        <dbReference type="ChEBI" id="CHEBI:57386"/>
    </reaction>
    <physiologicalReaction direction="left-to-right" evidence="19">
        <dbReference type="Rhea" id="RHEA:30144"/>
    </physiologicalReaction>
</comment>
<keyword evidence="9" id="KW-0809">Transit peptide</keyword>
<evidence type="ECO:0000256" key="1">
    <source>
        <dbReference type="ARBA" id="ARBA00004170"/>
    </source>
</evidence>
<accession>A0A133KHC4</accession>
<evidence type="ECO:0000256" key="9">
    <source>
        <dbReference type="ARBA" id="ARBA00022946"/>
    </source>
</evidence>
<evidence type="ECO:0000256" key="20">
    <source>
        <dbReference type="ARBA" id="ARBA00047734"/>
    </source>
</evidence>
<name>A0A133KHC4_9FIRM</name>
<evidence type="ECO:0000256" key="7">
    <source>
        <dbReference type="ARBA" id="ARBA00022801"/>
    </source>
</evidence>
<dbReference type="Proteomes" id="UP000070383">
    <property type="component" value="Unassembled WGS sequence"/>
</dbReference>
<comment type="caution">
    <text evidence="25">The sequence shown here is derived from an EMBL/GenBank/DDBJ whole genome shotgun (WGS) entry which is preliminary data.</text>
</comment>
<comment type="catalytic activity">
    <reaction evidence="23">
        <text>tetradecanoyl-CoA + H2O = tetradecanoate + CoA + H(+)</text>
        <dbReference type="Rhea" id="RHEA:40119"/>
        <dbReference type="ChEBI" id="CHEBI:15377"/>
        <dbReference type="ChEBI" id="CHEBI:15378"/>
        <dbReference type="ChEBI" id="CHEBI:30807"/>
        <dbReference type="ChEBI" id="CHEBI:57287"/>
        <dbReference type="ChEBI" id="CHEBI:57385"/>
    </reaction>
    <physiologicalReaction direction="left-to-right" evidence="23">
        <dbReference type="Rhea" id="RHEA:40120"/>
    </physiologicalReaction>
</comment>